<dbReference type="Proteomes" id="UP000177171">
    <property type="component" value="Unassembled WGS sequence"/>
</dbReference>
<comment type="caution">
    <text evidence="2">The sequence shown here is derived from an EMBL/GenBank/DDBJ whole genome shotgun (WGS) entry which is preliminary data.</text>
</comment>
<protein>
    <submittedName>
        <fullName evidence="2">Uncharacterized protein</fullName>
    </submittedName>
</protein>
<proteinExistence type="predicted"/>
<dbReference type="AlphaFoldDB" id="A0A1G2LQ48"/>
<keyword evidence="1" id="KW-0472">Membrane</keyword>
<dbReference type="EMBL" id="MHQY01000018">
    <property type="protein sequence ID" value="OHA13727.1"/>
    <property type="molecule type" value="Genomic_DNA"/>
</dbReference>
<gene>
    <name evidence="2" type="ORF">A3G49_04980</name>
</gene>
<evidence type="ECO:0000256" key="1">
    <source>
        <dbReference type="SAM" id="Phobius"/>
    </source>
</evidence>
<feature type="transmembrane region" description="Helical" evidence="1">
    <location>
        <begin position="20"/>
        <end position="36"/>
    </location>
</feature>
<name>A0A1G2LQ48_9BACT</name>
<evidence type="ECO:0000313" key="3">
    <source>
        <dbReference type="Proteomes" id="UP000177171"/>
    </source>
</evidence>
<keyword evidence="1" id="KW-1133">Transmembrane helix</keyword>
<organism evidence="2 3">
    <name type="scientific">Candidatus Sungbacteria bacterium RIFCSPLOWO2_12_FULL_41_11</name>
    <dbReference type="NCBI Taxonomy" id="1802286"/>
    <lineage>
        <taxon>Bacteria</taxon>
        <taxon>Candidatus Sungiibacteriota</taxon>
    </lineage>
</organism>
<reference evidence="2 3" key="1">
    <citation type="journal article" date="2016" name="Nat. Commun.">
        <title>Thousands of microbial genomes shed light on interconnected biogeochemical processes in an aquifer system.</title>
        <authorList>
            <person name="Anantharaman K."/>
            <person name="Brown C.T."/>
            <person name="Hug L.A."/>
            <person name="Sharon I."/>
            <person name="Castelle C.J."/>
            <person name="Probst A.J."/>
            <person name="Thomas B.C."/>
            <person name="Singh A."/>
            <person name="Wilkins M.J."/>
            <person name="Karaoz U."/>
            <person name="Brodie E.L."/>
            <person name="Williams K.H."/>
            <person name="Hubbard S.S."/>
            <person name="Banfield J.F."/>
        </authorList>
    </citation>
    <scope>NUCLEOTIDE SEQUENCE [LARGE SCALE GENOMIC DNA]</scope>
</reference>
<evidence type="ECO:0000313" key="2">
    <source>
        <dbReference type="EMBL" id="OHA13727.1"/>
    </source>
</evidence>
<accession>A0A1G2LQ48</accession>
<sequence>MKIKAINVLKRLWQLRMIRIISGVFLLIIGILVGLLPGPGGFIFWLPGLIIILGDVPWMRTIVAFHLRLFRKIKFFRKLIRNSRIIIYKKTGWRFYFKKRKREEK</sequence>
<keyword evidence="1" id="KW-0812">Transmembrane</keyword>
<feature type="transmembrane region" description="Helical" evidence="1">
    <location>
        <begin position="42"/>
        <end position="67"/>
    </location>
</feature>